<dbReference type="InterPro" id="IPR050195">
    <property type="entry name" value="Primate_lentivir_Gag_pol-like"/>
</dbReference>
<accession>A0A7K9KH90</accession>
<comment type="caution">
    <text evidence="4">The sequence shown here is derived from an EMBL/GenBank/DDBJ whole genome shotgun (WGS) entry which is preliminary data.</text>
</comment>
<dbReference type="PANTHER" id="PTHR40389:SF3">
    <property type="entry name" value="IGE-BINDING PROTEIN"/>
    <property type="match status" value="1"/>
</dbReference>
<dbReference type="InterPro" id="IPR036875">
    <property type="entry name" value="Znf_CCHC_sf"/>
</dbReference>
<dbReference type="GO" id="GO:0003676">
    <property type="term" value="F:nucleic acid binding"/>
    <property type="evidence" value="ECO:0007669"/>
    <property type="project" value="InterPro"/>
</dbReference>
<dbReference type="PANTHER" id="PTHR40389">
    <property type="entry name" value="ENDOGENOUS RETROVIRUS GROUP K MEMBER 24 GAG POLYPROTEIN-RELATED"/>
    <property type="match status" value="1"/>
</dbReference>
<proteinExistence type="predicted"/>
<dbReference type="SUPFAM" id="SSF57756">
    <property type="entry name" value="Retrovirus zinc finger-like domains"/>
    <property type="match status" value="2"/>
</dbReference>
<dbReference type="AlphaFoldDB" id="A0A7K9KH90"/>
<keyword evidence="1" id="KW-0863">Zinc-finger</keyword>
<dbReference type="SMART" id="SM00343">
    <property type="entry name" value="ZnF_C2HC"/>
    <property type="match status" value="2"/>
</dbReference>
<evidence type="ECO:0000313" key="4">
    <source>
        <dbReference type="EMBL" id="NXH49923.1"/>
    </source>
</evidence>
<evidence type="ECO:0000259" key="3">
    <source>
        <dbReference type="PROSITE" id="PS50158"/>
    </source>
</evidence>
<name>A0A7K9KH90_9PASE</name>
<dbReference type="Gene3D" id="4.10.60.10">
    <property type="entry name" value="Zinc finger, CCHC-type"/>
    <property type="match status" value="1"/>
</dbReference>
<feature type="compositionally biased region" description="Low complexity" evidence="2">
    <location>
        <begin position="91"/>
        <end position="100"/>
    </location>
</feature>
<feature type="domain" description="CCHC-type" evidence="3">
    <location>
        <begin position="15"/>
        <end position="28"/>
    </location>
</feature>
<keyword evidence="1" id="KW-0862">Zinc</keyword>
<dbReference type="PROSITE" id="PS50158">
    <property type="entry name" value="ZF_CCHC"/>
    <property type="match status" value="1"/>
</dbReference>
<reference evidence="4 5" key="1">
    <citation type="submission" date="2019-09" db="EMBL/GenBank/DDBJ databases">
        <title>Bird 10,000 Genomes (B10K) Project - Family phase.</title>
        <authorList>
            <person name="Zhang G."/>
        </authorList>
    </citation>
    <scope>NUCLEOTIDE SEQUENCE [LARGE SCALE GENOMIC DNA]</scope>
    <source>
        <strain evidence="4">B10K-DU-001-34</strain>
        <tissue evidence="4">Muscle</tissue>
    </source>
</reference>
<keyword evidence="1" id="KW-0479">Metal-binding</keyword>
<protein>
    <submittedName>
        <fullName evidence="4">POK9 protein</fullName>
    </submittedName>
</protein>
<sequence length="110" mass="12297">MAASFAAMKGPSGVCFDCDKPGHLKKDCLAQKRNKSKALEVCPQCHKGHHFTNECCSKYDSEGCLIYGNQNWSTERRRAQTQMLQPPPQMPALQMQPPQMRNGGLPQVFT</sequence>
<evidence type="ECO:0000313" key="5">
    <source>
        <dbReference type="Proteomes" id="UP000523279"/>
    </source>
</evidence>
<feature type="non-terminal residue" evidence="4">
    <location>
        <position position="110"/>
    </location>
</feature>
<dbReference type="Proteomes" id="UP000523279">
    <property type="component" value="Unassembled WGS sequence"/>
</dbReference>
<dbReference type="InterPro" id="IPR001878">
    <property type="entry name" value="Znf_CCHC"/>
</dbReference>
<gene>
    <name evidence="4" type="primary">Ervk9_1</name>
    <name evidence="4" type="ORF">DICEXI_R15373</name>
</gene>
<dbReference type="EMBL" id="VWZP01009972">
    <property type="protein sequence ID" value="NXH49923.1"/>
    <property type="molecule type" value="Genomic_DNA"/>
</dbReference>
<keyword evidence="5" id="KW-1185">Reference proteome</keyword>
<organism evidence="4 5">
    <name type="scientific">Dicaeum eximium</name>
    <dbReference type="NCBI Taxonomy" id="667154"/>
    <lineage>
        <taxon>Eukaryota</taxon>
        <taxon>Metazoa</taxon>
        <taxon>Chordata</taxon>
        <taxon>Craniata</taxon>
        <taxon>Vertebrata</taxon>
        <taxon>Euteleostomi</taxon>
        <taxon>Archelosauria</taxon>
        <taxon>Archosauria</taxon>
        <taxon>Dinosauria</taxon>
        <taxon>Saurischia</taxon>
        <taxon>Theropoda</taxon>
        <taxon>Coelurosauria</taxon>
        <taxon>Aves</taxon>
        <taxon>Neognathae</taxon>
        <taxon>Neoaves</taxon>
        <taxon>Telluraves</taxon>
        <taxon>Australaves</taxon>
        <taxon>Passeriformes</taxon>
        <taxon>Passeroidea</taxon>
        <taxon>Dicaeidae</taxon>
        <taxon>Dicaeum</taxon>
    </lineage>
</organism>
<evidence type="ECO:0000256" key="2">
    <source>
        <dbReference type="SAM" id="MobiDB-lite"/>
    </source>
</evidence>
<feature type="non-terminal residue" evidence="4">
    <location>
        <position position="1"/>
    </location>
</feature>
<dbReference type="GO" id="GO:0008270">
    <property type="term" value="F:zinc ion binding"/>
    <property type="evidence" value="ECO:0007669"/>
    <property type="project" value="UniProtKB-KW"/>
</dbReference>
<feature type="region of interest" description="Disordered" evidence="2">
    <location>
        <begin position="76"/>
        <end position="110"/>
    </location>
</feature>
<evidence type="ECO:0000256" key="1">
    <source>
        <dbReference type="PROSITE-ProRule" id="PRU00047"/>
    </source>
</evidence>